<dbReference type="EMBL" id="UINC01003434">
    <property type="protein sequence ID" value="SVA06287.1"/>
    <property type="molecule type" value="Genomic_DNA"/>
</dbReference>
<gene>
    <name evidence="1" type="ORF">METZ01_LOCUS59141</name>
</gene>
<organism evidence="1">
    <name type="scientific">marine metagenome</name>
    <dbReference type="NCBI Taxonomy" id="408172"/>
    <lineage>
        <taxon>unclassified sequences</taxon>
        <taxon>metagenomes</taxon>
        <taxon>ecological metagenomes</taxon>
    </lineage>
</organism>
<protein>
    <submittedName>
        <fullName evidence="1">Uncharacterized protein</fullName>
    </submittedName>
</protein>
<feature type="non-terminal residue" evidence="1">
    <location>
        <position position="1"/>
    </location>
</feature>
<sequence>VHYLAGPVTRDCFRALRNINAEITAKALRDVLNRRDNTRVGAV</sequence>
<evidence type="ECO:0000313" key="1">
    <source>
        <dbReference type="EMBL" id="SVA06287.1"/>
    </source>
</evidence>
<reference evidence="1" key="1">
    <citation type="submission" date="2018-05" db="EMBL/GenBank/DDBJ databases">
        <authorList>
            <person name="Lanie J.A."/>
            <person name="Ng W.-L."/>
            <person name="Kazmierczak K.M."/>
            <person name="Andrzejewski T.M."/>
            <person name="Davidsen T.M."/>
            <person name="Wayne K.J."/>
            <person name="Tettelin H."/>
            <person name="Glass J.I."/>
            <person name="Rusch D."/>
            <person name="Podicherti R."/>
            <person name="Tsui H.-C.T."/>
            <person name="Winkler M.E."/>
        </authorList>
    </citation>
    <scope>NUCLEOTIDE SEQUENCE</scope>
</reference>
<accession>A0A381SV48</accession>
<name>A0A381SV48_9ZZZZ</name>
<dbReference type="AlphaFoldDB" id="A0A381SV48"/>
<proteinExistence type="predicted"/>